<dbReference type="SUPFAM" id="SSF49899">
    <property type="entry name" value="Concanavalin A-like lectins/glucanases"/>
    <property type="match status" value="1"/>
</dbReference>
<dbReference type="AlphaFoldDB" id="A0A9W8B053"/>
<keyword evidence="4" id="KW-0732">Signal</keyword>
<dbReference type="InterPro" id="IPR000757">
    <property type="entry name" value="Beta-glucanase-like"/>
</dbReference>
<gene>
    <name evidence="6" type="ORF">H4R34_004700</name>
</gene>
<feature type="domain" description="GH16" evidence="5">
    <location>
        <begin position="20"/>
        <end position="236"/>
    </location>
</feature>
<evidence type="ECO:0000313" key="6">
    <source>
        <dbReference type="EMBL" id="KAJ1974484.1"/>
    </source>
</evidence>
<dbReference type="Pfam" id="PF00722">
    <property type="entry name" value="Glyco_hydro_16"/>
    <property type="match status" value="1"/>
</dbReference>
<evidence type="ECO:0000256" key="2">
    <source>
        <dbReference type="ARBA" id="ARBA00023295"/>
    </source>
</evidence>
<dbReference type="GO" id="GO:0004553">
    <property type="term" value="F:hydrolase activity, hydrolyzing O-glycosyl compounds"/>
    <property type="evidence" value="ECO:0007669"/>
    <property type="project" value="InterPro"/>
</dbReference>
<evidence type="ECO:0000256" key="3">
    <source>
        <dbReference type="SAM" id="MobiDB-lite"/>
    </source>
</evidence>
<reference evidence="6" key="1">
    <citation type="submission" date="2022-07" db="EMBL/GenBank/DDBJ databases">
        <title>Phylogenomic reconstructions and comparative analyses of Kickxellomycotina fungi.</title>
        <authorList>
            <person name="Reynolds N.K."/>
            <person name="Stajich J.E."/>
            <person name="Barry K."/>
            <person name="Grigoriev I.V."/>
            <person name="Crous P."/>
            <person name="Smith M.E."/>
        </authorList>
    </citation>
    <scope>NUCLEOTIDE SEQUENCE</scope>
    <source>
        <strain evidence="6">RSA 567</strain>
    </source>
</reference>
<dbReference type="PROSITE" id="PS51762">
    <property type="entry name" value="GH16_2"/>
    <property type="match status" value="1"/>
</dbReference>
<evidence type="ECO:0000259" key="5">
    <source>
        <dbReference type="PROSITE" id="PS51762"/>
    </source>
</evidence>
<evidence type="ECO:0000313" key="7">
    <source>
        <dbReference type="Proteomes" id="UP001151582"/>
    </source>
</evidence>
<dbReference type="InterPro" id="IPR013320">
    <property type="entry name" value="ConA-like_dom_sf"/>
</dbReference>
<accession>A0A9W8B053</accession>
<evidence type="ECO:0000256" key="1">
    <source>
        <dbReference type="ARBA" id="ARBA00022801"/>
    </source>
</evidence>
<keyword evidence="7" id="KW-1185">Reference proteome</keyword>
<sequence>MFSLALLTVAVVMALLLTVADAAVVPPQPEIACLDQTWTFDNQDFRQYFNLTCEETNVAFVDGMLRLTMTEECFSPTLQYKYENLYYARTEVEFKASTKMGTATAFMRGWPEHSELDFEHTNLKEPTKIQSMYFVHGKRVNGETEAGFHSVSGKPLGTEFHKYAIDYTPQKVQWQVDGKGVRDLLKEDGKEYPEDAWSLRFNIWNGGLKNADWAGKTDWNDGPHEVYLKSITIQSYCDQKPPQSAEAAALKQIPPTGTVANPPQAAA</sequence>
<feature type="region of interest" description="Disordered" evidence="3">
    <location>
        <begin position="246"/>
        <end position="267"/>
    </location>
</feature>
<dbReference type="GO" id="GO:0005975">
    <property type="term" value="P:carbohydrate metabolic process"/>
    <property type="evidence" value="ECO:0007669"/>
    <property type="project" value="InterPro"/>
</dbReference>
<keyword evidence="2" id="KW-0326">Glycosidase</keyword>
<organism evidence="6 7">
    <name type="scientific">Dimargaris verticillata</name>
    <dbReference type="NCBI Taxonomy" id="2761393"/>
    <lineage>
        <taxon>Eukaryota</taxon>
        <taxon>Fungi</taxon>
        <taxon>Fungi incertae sedis</taxon>
        <taxon>Zoopagomycota</taxon>
        <taxon>Kickxellomycotina</taxon>
        <taxon>Dimargaritomycetes</taxon>
        <taxon>Dimargaritales</taxon>
        <taxon>Dimargaritaceae</taxon>
        <taxon>Dimargaris</taxon>
    </lineage>
</organism>
<dbReference type="Proteomes" id="UP001151582">
    <property type="component" value="Unassembled WGS sequence"/>
</dbReference>
<dbReference type="PANTHER" id="PTHR31062">
    <property type="entry name" value="XYLOGLUCAN ENDOTRANSGLUCOSYLASE/HYDROLASE PROTEIN 8-RELATED"/>
    <property type="match status" value="1"/>
</dbReference>
<proteinExistence type="predicted"/>
<dbReference type="Gene3D" id="2.60.120.200">
    <property type="match status" value="1"/>
</dbReference>
<evidence type="ECO:0000256" key="4">
    <source>
        <dbReference type="SAM" id="SignalP"/>
    </source>
</evidence>
<name>A0A9W8B053_9FUNG</name>
<dbReference type="EMBL" id="JANBQB010000648">
    <property type="protein sequence ID" value="KAJ1974484.1"/>
    <property type="molecule type" value="Genomic_DNA"/>
</dbReference>
<comment type="caution">
    <text evidence="6">The sequence shown here is derived from an EMBL/GenBank/DDBJ whole genome shotgun (WGS) entry which is preliminary data.</text>
</comment>
<feature type="chain" id="PRO_5040793203" description="GH16 domain-containing protein" evidence="4">
    <location>
        <begin position="23"/>
        <end position="267"/>
    </location>
</feature>
<keyword evidence="1" id="KW-0378">Hydrolase</keyword>
<protein>
    <recommendedName>
        <fullName evidence="5">GH16 domain-containing protein</fullName>
    </recommendedName>
</protein>
<dbReference type="InterPro" id="IPR044791">
    <property type="entry name" value="Beta-glucanase/XTH"/>
</dbReference>
<feature type="signal peptide" evidence="4">
    <location>
        <begin position="1"/>
        <end position="22"/>
    </location>
</feature>
<dbReference type="OrthoDB" id="4781at2759"/>